<keyword evidence="4" id="KW-0245">EGF-like domain</keyword>
<evidence type="ECO:0000256" key="10">
    <source>
        <dbReference type="ARBA" id="ARBA00023157"/>
    </source>
</evidence>
<accession>A0A2K2DFE2</accession>
<dbReference type="Pfam" id="PF01453">
    <property type="entry name" value="B_lectin"/>
    <property type="match status" value="1"/>
</dbReference>
<evidence type="ECO:0000256" key="5">
    <source>
        <dbReference type="ARBA" id="ARBA00022679"/>
    </source>
</evidence>
<dbReference type="PANTHER" id="PTHR27002:SF897">
    <property type="entry name" value="RECEPTOR-LIKE SERINE_THREONINE-PROTEIN KINASE"/>
    <property type="match status" value="1"/>
</dbReference>
<dbReference type="Pfam" id="PF07714">
    <property type="entry name" value="PK_Tyr_Ser-Thr"/>
    <property type="match status" value="1"/>
</dbReference>
<evidence type="ECO:0000256" key="15">
    <source>
        <dbReference type="PIRNR" id="PIRNR000641"/>
    </source>
</evidence>
<dbReference type="InterPro" id="IPR000719">
    <property type="entry name" value="Prot_kinase_dom"/>
</dbReference>
<dbReference type="PROSITE" id="PS50927">
    <property type="entry name" value="BULB_LECTIN"/>
    <property type="match status" value="1"/>
</dbReference>
<dbReference type="InterPro" id="IPR011009">
    <property type="entry name" value="Kinase-like_dom_sf"/>
</dbReference>
<dbReference type="Gramene" id="PNT73001">
    <property type="protein sequence ID" value="PNT73001"/>
    <property type="gene ID" value="BRADI_2g51917v3"/>
</dbReference>
<dbReference type="Gene3D" id="1.10.510.10">
    <property type="entry name" value="Transferase(Phosphotransferase) domain 1"/>
    <property type="match status" value="1"/>
</dbReference>
<dbReference type="InterPro" id="IPR036426">
    <property type="entry name" value="Bulb-type_lectin_dom_sf"/>
</dbReference>
<keyword evidence="7 15" id="KW-0547">Nucleotide-binding</keyword>
<dbReference type="CDD" id="cd00028">
    <property type="entry name" value="B_lectin"/>
    <property type="match status" value="1"/>
</dbReference>
<dbReference type="EnsemblPlants" id="PNT73001">
    <property type="protein sequence ID" value="PNT73001"/>
    <property type="gene ID" value="BRADI_2g51917v3"/>
</dbReference>
<evidence type="ECO:0000256" key="9">
    <source>
        <dbReference type="ARBA" id="ARBA00022840"/>
    </source>
</evidence>
<dbReference type="GO" id="GO:0005524">
    <property type="term" value="F:ATP binding"/>
    <property type="evidence" value="ECO:0007669"/>
    <property type="project" value="UniProtKB-KW"/>
</dbReference>
<dbReference type="PROSITE" id="PS00108">
    <property type="entry name" value="PROTEIN_KINASE_ST"/>
    <property type="match status" value="1"/>
</dbReference>
<evidence type="ECO:0000256" key="11">
    <source>
        <dbReference type="ARBA" id="ARBA00023170"/>
    </source>
</evidence>
<dbReference type="InterPro" id="IPR024171">
    <property type="entry name" value="SRK-like_kinase"/>
</dbReference>
<dbReference type="InterPro" id="IPR008271">
    <property type="entry name" value="Ser/Thr_kinase_AS"/>
</dbReference>
<dbReference type="InterPro" id="IPR001245">
    <property type="entry name" value="Ser-Thr/Tyr_kinase_cat_dom"/>
</dbReference>
<dbReference type="PROSITE" id="PS50011">
    <property type="entry name" value="PROTEIN_KINASE_DOM"/>
    <property type="match status" value="1"/>
</dbReference>
<dbReference type="EMBL" id="CM000881">
    <property type="protein sequence ID" value="PNT73001.1"/>
    <property type="molecule type" value="Genomic_DNA"/>
</dbReference>
<dbReference type="GO" id="GO:0051707">
    <property type="term" value="P:response to other organism"/>
    <property type="evidence" value="ECO:0007669"/>
    <property type="project" value="UniProtKB-ARBA"/>
</dbReference>
<keyword evidence="5 15" id="KW-0808">Transferase</keyword>
<dbReference type="GO" id="GO:0048544">
    <property type="term" value="P:recognition of pollen"/>
    <property type="evidence" value="ECO:0007669"/>
    <property type="project" value="InterPro"/>
</dbReference>
<gene>
    <name evidence="20" type="primary">LOC100828872</name>
    <name evidence="19" type="ORF">BRADI_2g51917v3</name>
</gene>
<evidence type="ECO:0000256" key="14">
    <source>
        <dbReference type="ARBA" id="ARBA00048679"/>
    </source>
</evidence>
<evidence type="ECO:0000256" key="6">
    <source>
        <dbReference type="ARBA" id="ARBA00022729"/>
    </source>
</evidence>
<keyword evidence="9 15" id="KW-0067">ATP-binding</keyword>
<dbReference type="CDD" id="cd14066">
    <property type="entry name" value="STKc_IRAK"/>
    <property type="match status" value="1"/>
</dbReference>
<dbReference type="InterPro" id="IPR001480">
    <property type="entry name" value="Bulb-type_lectin_dom"/>
</dbReference>
<evidence type="ECO:0000256" key="13">
    <source>
        <dbReference type="ARBA" id="ARBA00047899"/>
    </source>
</evidence>
<keyword evidence="16" id="KW-1133">Transmembrane helix</keyword>
<keyword evidence="11" id="KW-0675">Receptor</keyword>
<dbReference type="PIRSF" id="PIRSF000641">
    <property type="entry name" value="SRK"/>
    <property type="match status" value="1"/>
</dbReference>
<evidence type="ECO:0000256" key="4">
    <source>
        <dbReference type="ARBA" id="ARBA00022536"/>
    </source>
</evidence>
<evidence type="ECO:0000256" key="3">
    <source>
        <dbReference type="ARBA" id="ARBA00022527"/>
    </source>
</evidence>
<evidence type="ECO:0000256" key="7">
    <source>
        <dbReference type="ARBA" id="ARBA00022741"/>
    </source>
</evidence>
<organism evidence="19">
    <name type="scientific">Brachypodium distachyon</name>
    <name type="common">Purple false brome</name>
    <name type="synonym">Trachynia distachya</name>
    <dbReference type="NCBI Taxonomy" id="15368"/>
    <lineage>
        <taxon>Eukaryota</taxon>
        <taxon>Viridiplantae</taxon>
        <taxon>Streptophyta</taxon>
        <taxon>Embryophyta</taxon>
        <taxon>Tracheophyta</taxon>
        <taxon>Spermatophyta</taxon>
        <taxon>Magnoliopsida</taxon>
        <taxon>Liliopsida</taxon>
        <taxon>Poales</taxon>
        <taxon>Poaceae</taxon>
        <taxon>BOP clade</taxon>
        <taxon>Pooideae</taxon>
        <taxon>Stipodae</taxon>
        <taxon>Brachypodieae</taxon>
        <taxon>Brachypodium</taxon>
    </lineage>
</organism>
<comment type="similarity">
    <text evidence="15">Belongs to the protein kinase superfamily. Ser/Thr protein kinase family.</text>
</comment>
<dbReference type="AlphaFoldDB" id="A0A2K2DFE2"/>
<evidence type="ECO:0000256" key="2">
    <source>
        <dbReference type="ARBA" id="ARBA00022475"/>
    </source>
</evidence>
<dbReference type="Proteomes" id="UP000008810">
    <property type="component" value="Chromosome 2"/>
</dbReference>
<keyword evidence="12" id="KW-0325">Glycoprotein</keyword>
<sequence length="733" mass="80973">MFVEISYLKQSTVVVLLILSVSAIGCLSATRPILGRISLNESISDGQTLVSGNFVLGFFSPGTSSHRYIGIWYNSDPNGTAVWVANRNNPVQDTSGILKFDNGGNLIVSDGRGRSFIVASGMGVGNVEAAILDSGNFVLRSIANHSNIIWESFASPTNTWLPGMNITVGKLLTSWKSYDDPAMGDYSFGLGVVNASAFIIWWNGREFWNSAHWNGSLSITQFDSEAKSWVLLWRQPVSCDESKLCGVFGVCNMANIHILPVSLDSDQSPCQCPKGFAKQDKSNTRKGCTRQTPLQCTGDKFIDMPGMRLPDPRQKDGYNGTGVGTLHLRVAASELESGSSSGHKLLWLASVLPSVAFLIFCLVSFIWIRKWKIKGKEKRHDHPIVMTSDVMKLWESEDTGSHFMMLSFSQIENATDNFSTANKLGEGGFGPVYKGSLPNGQDVAVKRLAANSGQGLPEFKNEILLIAKLQHRNLVGLLGCCIDEDELVLLYEYMPNKSLDFFLFEQSRRAFLVWAMRLNIIEGIAQGLIYLHKHSRLRIIHRDLKPSNILLDTDMNPKISDFGMARIFDPKGTLANTKRVVGTYGYMAPEYAMAGIFSVKSDVFSYGVLLLEIISGLRNAGSHRHGNSLNLLGHAWELWREGRWYELVDKTLPGACPENMILRCIHVGMLCVQENAADRPSMTEVISMITNENANLPDPKQPGFFSMLLPTEVDIREGTCSLNDLSITGLDGR</sequence>
<evidence type="ECO:0000256" key="1">
    <source>
        <dbReference type="ARBA" id="ARBA00004251"/>
    </source>
</evidence>
<dbReference type="SMART" id="SM00220">
    <property type="entry name" value="S_TKc"/>
    <property type="match status" value="1"/>
</dbReference>
<dbReference type="Gene3D" id="3.30.200.20">
    <property type="entry name" value="Phosphorylase Kinase, domain 1"/>
    <property type="match status" value="1"/>
</dbReference>
<dbReference type="InterPro" id="IPR000858">
    <property type="entry name" value="S_locus_glycoprot_dom"/>
</dbReference>
<proteinExistence type="inferred from homology"/>
<dbReference type="SUPFAM" id="SSF51110">
    <property type="entry name" value="alpha-D-mannose-specific plant lectins"/>
    <property type="match status" value="1"/>
</dbReference>
<keyword evidence="6" id="KW-0732">Signal</keyword>
<feature type="domain" description="Bulb-type lectin" evidence="18">
    <location>
        <begin position="34"/>
        <end position="152"/>
    </location>
</feature>
<keyword evidence="10" id="KW-1015">Disulfide bond</keyword>
<evidence type="ECO:0000259" key="17">
    <source>
        <dbReference type="PROSITE" id="PS50011"/>
    </source>
</evidence>
<dbReference type="OrthoDB" id="4062651at2759"/>
<dbReference type="GO" id="GO:0005886">
    <property type="term" value="C:plasma membrane"/>
    <property type="evidence" value="ECO:0007669"/>
    <property type="project" value="UniProtKB-SubCell"/>
</dbReference>
<keyword evidence="16" id="KW-0472">Membrane</keyword>
<reference evidence="19" key="2">
    <citation type="submission" date="2017-06" db="EMBL/GenBank/DDBJ databases">
        <title>WGS assembly of Brachypodium distachyon.</title>
        <authorList>
            <consortium name="The International Brachypodium Initiative"/>
            <person name="Lucas S."/>
            <person name="Harmon-Smith M."/>
            <person name="Lail K."/>
            <person name="Tice H."/>
            <person name="Grimwood J."/>
            <person name="Bruce D."/>
            <person name="Barry K."/>
            <person name="Shu S."/>
            <person name="Lindquist E."/>
            <person name="Wang M."/>
            <person name="Pitluck S."/>
            <person name="Vogel J.P."/>
            <person name="Garvin D.F."/>
            <person name="Mockler T.C."/>
            <person name="Schmutz J."/>
            <person name="Rokhsar D."/>
            <person name="Bevan M.W."/>
        </authorList>
    </citation>
    <scope>NUCLEOTIDE SEQUENCE</scope>
    <source>
        <strain evidence="19">Bd21</strain>
    </source>
</reference>
<comment type="subcellular location">
    <subcellularLocation>
        <location evidence="1">Cell membrane</location>
        <topology evidence="1">Single-pass type I membrane protein</topology>
    </subcellularLocation>
</comment>
<dbReference type="SMART" id="SM00108">
    <property type="entry name" value="B_lectin"/>
    <property type="match status" value="1"/>
</dbReference>
<comment type="catalytic activity">
    <reaction evidence="14 15">
        <text>L-seryl-[protein] + ATP = O-phospho-L-seryl-[protein] + ADP + H(+)</text>
        <dbReference type="Rhea" id="RHEA:17989"/>
        <dbReference type="Rhea" id="RHEA-COMP:9863"/>
        <dbReference type="Rhea" id="RHEA-COMP:11604"/>
        <dbReference type="ChEBI" id="CHEBI:15378"/>
        <dbReference type="ChEBI" id="CHEBI:29999"/>
        <dbReference type="ChEBI" id="CHEBI:30616"/>
        <dbReference type="ChEBI" id="CHEBI:83421"/>
        <dbReference type="ChEBI" id="CHEBI:456216"/>
        <dbReference type="EC" id="2.7.11.1"/>
    </reaction>
</comment>
<keyword evidence="8 15" id="KW-0418">Kinase</keyword>
<dbReference type="Pfam" id="PF00954">
    <property type="entry name" value="S_locus_glycop"/>
    <property type="match status" value="1"/>
</dbReference>
<dbReference type="FunFam" id="3.30.200.20:FF:000195">
    <property type="entry name" value="G-type lectin S-receptor-like serine/threonine-protein kinase"/>
    <property type="match status" value="1"/>
</dbReference>
<evidence type="ECO:0000313" key="20">
    <source>
        <dbReference type="EnsemblPlants" id="PNT73001"/>
    </source>
</evidence>
<name>A0A2K2DFE2_BRADI</name>
<evidence type="ECO:0000313" key="21">
    <source>
        <dbReference type="Proteomes" id="UP000008810"/>
    </source>
</evidence>
<evidence type="ECO:0000256" key="8">
    <source>
        <dbReference type="ARBA" id="ARBA00022777"/>
    </source>
</evidence>
<reference evidence="19 20" key="1">
    <citation type="journal article" date="2010" name="Nature">
        <title>Genome sequencing and analysis of the model grass Brachypodium distachyon.</title>
        <authorList>
            <consortium name="International Brachypodium Initiative"/>
        </authorList>
    </citation>
    <scope>NUCLEOTIDE SEQUENCE [LARGE SCALE GENOMIC DNA]</scope>
    <source>
        <strain evidence="19">Bd21</strain>
        <strain evidence="20">cv. Bd21</strain>
    </source>
</reference>
<dbReference type="FunFam" id="1.10.510.10:FF:000060">
    <property type="entry name" value="G-type lectin S-receptor-like serine/threonine-protein kinase"/>
    <property type="match status" value="1"/>
</dbReference>
<feature type="transmembrane region" description="Helical" evidence="16">
    <location>
        <begin position="345"/>
        <end position="368"/>
    </location>
</feature>
<evidence type="ECO:0000256" key="16">
    <source>
        <dbReference type="SAM" id="Phobius"/>
    </source>
</evidence>
<dbReference type="EC" id="2.7.11.1" evidence="15"/>
<feature type="domain" description="Protein kinase" evidence="17">
    <location>
        <begin position="418"/>
        <end position="696"/>
    </location>
</feature>
<evidence type="ECO:0000313" key="19">
    <source>
        <dbReference type="EMBL" id="PNT73001.1"/>
    </source>
</evidence>
<evidence type="ECO:0000259" key="18">
    <source>
        <dbReference type="PROSITE" id="PS50927"/>
    </source>
</evidence>
<keyword evidence="16" id="KW-0812">Transmembrane</keyword>
<dbReference type="SUPFAM" id="SSF56112">
    <property type="entry name" value="Protein kinase-like (PK-like)"/>
    <property type="match status" value="1"/>
</dbReference>
<keyword evidence="3 15" id="KW-0723">Serine/threonine-protein kinase</keyword>
<dbReference type="PANTHER" id="PTHR27002">
    <property type="entry name" value="RECEPTOR-LIKE SERINE/THREONINE-PROTEIN KINASE SD1-8"/>
    <property type="match status" value="1"/>
</dbReference>
<comment type="catalytic activity">
    <reaction evidence="13 15">
        <text>L-threonyl-[protein] + ATP = O-phospho-L-threonyl-[protein] + ADP + H(+)</text>
        <dbReference type="Rhea" id="RHEA:46608"/>
        <dbReference type="Rhea" id="RHEA-COMP:11060"/>
        <dbReference type="Rhea" id="RHEA-COMP:11605"/>
        <dbReference type="ChEBI" id="CHEBI:15378"/>
        <dbReference type="ChEBI" id="CHEBI:30013"/>
        <dbReference type="ChEBI" id="CHEBI:30616"/>
        <dbReference type="ChEBI" id="CHEBI:61977"/>
        <dbReference type="ChEBI" id="CHEBI:456216"/>
        <dbReference type="EC" id="2.7.11.1"/>
    </reaction>
</comment>
<evidence type="ECO:0000256" key="12">
    <source>
        <dbReference type="ARBA" id="ARBA00023180"/>
    </source>
</evidence>
<dbReference type="Gene3D" id="2.90.10.10">
    <property type="entry name" value="Bulb-type lectin domain"/>
    <property type="match status" value="1"/>
</dbReference>
<dbReference type="GO" id="GO:0004674">
    <property type="term" value="F:protein serine/threonine kinase activity"/>
    <property type="evidence" value="ECO:0007669"/>
    <property type="project" value="UniProtKB-KW"/>
</dbReference>
<keyword evidence="2" id="KW-1003">Cell membrane</keyword>
<protein>
    <recommendedName>
        <fullName evidence="15">Receptor-like serine/threonine-protein kinase</fullName>
        <ecNumber evidence="15">2.7.11.1</ecNumber>
    </recommendedName>
</protein>
<reference evidence="20" key="3">
    <citation type="submission" date="2018-08" db="UniProtKB">
        <authorList>
            <consortium name="EnsemblPlants"/>
        </authorList>
    </citation>
    <scope>IDENTIFICATION</scope>
    <source>
        <strain evidence="20">cv. Bd21</strain>
    </source>
</reference>
<keyword evidence="21" id="KW-1185">Reference proteome</keyword>
<dbReference type="ExpressionAtlas" id="A0A2K2DFE2">
    <property type="expression patterns" value="baseline and differential"/>
</dbReference>